<evidence type="ECO:0000313" key="5">
    <source>
        <dbReference type="Proteomes" id="UP001303115"/>
    </source>
</evidence>
<reference evidence="5" key="1">
    <citation type="journal article" date="2023" name="Mol. Phylogenet. Evol.">
        <title>Genome-scale phylogeny and comparative genomics of the fungal order Sordariales.</title>
        <authorList>
            <person name="Hensen N."/>
            <person name="Bonometti L."/>
            <person name="Westerberg I."/>
            <person name="Brannstrom I.O."/>
            <person name="Guillou S."/>
            <person name="Cros-Aarteil S."/>
            <person name="Calhoun S."/>
            <person name="Haridas S."/>
            <person name="Kuo A."/>
            <person name="Mondo S."/>
            <person name="Pangilinan J."/>
            <person name="Riley R."/>
            <person name="LaButti K."/>
            <person name="Andreopoulos B."/>
            <person name="Lipzen A."/>
            <person name="Chen C."/>
            <person name="Yan M."/>
            <person name="Daum C."/>
            <person name="Ng V."/>
            <person name="Clum A."/>
            <person name="Steindorff A."/>
            <person name="Ohm R.A."/>
            <person name="Martin F."/>
            <person name="Silar P."/>
            <person name="Natvig D.O."/>
            <person name="Lalanne C."/>
            <person name="Gautier V."/>
            <person name="Ament-Velasquez S.L."/>
            <person name="Kruys A."/>
            <person name="Hutchinson M.I."/>
            <person name="Powell A.J."/>
            <person name="Barry K."/>
            <person name="Miller A.N."/>
            <person name="Grigoriev I.V."/>
            <person name="Debuchy R."/>
            <person name="Gladieux P."/>
            <person name="Hiltunen Thoren M."/>
            <person name="Johannesson H."/>
        </authorList>
    </citation>
    <scope>NUCLEOTIDE SEQUENCE [LARGE SCALE GENOMIC DNA]</scope>
    <source>
        <strain evidence="5">CBS 284.82</strain>
    </source>
</reference>
<protein>
    <submittedName>
        <fullName evidence="4">Uncharacterized protein</fullName>
    </submittedName>
</protein>
<accession>A0AAN6SPL8</accession>
<comment type="caution">
    <text evidence="4">The sequence shown here is derived from an EMBL/GenBank/DDBJ whole genome shotgun (WGS) entry which is preliminary data.</text>
</comment>
<keyword evidence="5" id="KW-1185">Reference proteome</keyword>
<evidence type="ECO:0000313" key="4">
    <source>
        <dbReference type="EMBL" id="KAK4038389.1"/>
    </source>
</evidence>
<proteinExistence type="predicted"/>
<feature type="compositionally biased region" description="Low complexity" evidence="1">
    <location>
        <begin position="181"/>
        <end position="208"/>
    </location>
</feature>
<evidence type="ECO:0000256" key="1">
    <source>
        <dbReference type="SAM" id="MobiDB-lite"/>
    </source>
</evidence>
<dbReference type="AlphaFoldDB" id="A0AAN6SPL8"/>
<feature type="region of interest" description="Disordered" evidence="1">
    <location>
        <begin position="271"/>
        <end position="309"/>
    </location>
</feature>
<dbReference type="EMBL" id="MU854430">
    <property type="protein sequence ID" value="KAK4038389.1"/>
    <property type="molecule type" value="Genomic_DNA"/>
</dbReference>
<dbReference type="Proteomes" id="UP001303115">
    <property type="component" value="Unassembled WGS sequence"/>
</dbReference>
<evidence type="ECO:0000256" key="2">
    <source>
        <dbReference type="SAM" id="Phobius"/>
    </source>
</evidence>
<keyword evidence="2" id="KW-1133">Transmembrane helix</keyword>
<keyword evidence="2" id="KW-0812">Transmembrane</keyword>
<feature type="non-terminal residue" evidence="4">
    <location>
        <position position="309"/>
    </location>
</feature>
<sequence>MAVMSLRWLVAAAASLPAVSAGLGREQLSPGGPVQTPAPQLKDAALHMQFSPVVTARPAARGLLQKRATNTCGYLNGDASSEYVCSHSEAQCLYNSDASAMGCCLTTSCAIYTACLPFASSAATKTFDKERTRYCSNSDLPSCAVFSYADASGSLAGYTIPTCDSVSTTYTMYLLPRTASSSSRRTSSSKSSSKSSSESSGSSSSSSSPTGQDSGGNPAPAETSADAGAEAAPASSSTPVGPIVGGVVGGLAGLGLLGLGIFFLVRRNKNPTSPSANAAAPVLTGGPAFMPPPGSSGSQGQQSPYPPTY</sequence>
<feature type="chain" id="PRO_5042988498" evidence="3">
    <location>
        <begin position="22"/>
        <end position="309"/>
    </location>
</feature>
<gene>
    <name evidence="4" type="ORF">C8A01DRAFT_37633</name>
</gene>
<evidence type="ECO:0000256" key="3">
    <source>
        <dbReference type="SAM" id="SignalP"/>
    </source>
</evidence>
<feature type="signal peptide" evidence="3">
    <location>
        <begin position="1"/>
        <end position="21"/>
    </location>
</feature>
<feature type="transmembrane region" description="Helical" evidence="2">
    <location>
        <begin position="243"/>
        <end position="265"/>
    </location>
</feature>
<keyword evidence="2" id="KW-0472">Membrane</keyword>
<feature type="compositionally biased region" description="Low complexity" evidence="1">
    <location>
        <begin position="218"/>
        <end position="240"/>
    </location>
</feature>
<organism evidence="4 5">
    <name type="scientific">Parachaetomium inaequale</name>
    <dbReference type="NCBI Taxonomy" id="2588326"/>
    <lineage>
        <taxon>Eukaryota</taxon>
        <taxon>Fungi</taxon>
        <taxon>Dikarya</taxon>
        <taxon>Ascomycota</taxon>
        <taxon>Pezizomycotina</taxon>
        <taxon>Sordariomycetes</taxon>
        <taxon>Sordariomycetidae</taxon>
        <taxon>Sordariales</taxon>
        <taxon>Chaetomiaceae</taxon>
        <taxon>Parachaetomium</taxon>
    </lineage>
</organism>
<feature type="region of interest" description="Disordered" evidence="1">
    <location>
        <begin position="181"/>
        <end position="240"/>
    </location>
</feature>
<keyword evidence="3" id="KW-0732">Signal</keyword>
<feature type="compositionally biased region" description="Low complexity" evidence="1">
    <location>
        <begin position="271"/>
        <end position="281"/>
    </location>
</feature>
<name>A0AAN6SPL8_9PEZI</name>